<dbReference type="Gene3D" id="2.40.50.1020">
    <property type="entry name" value="LytTr DNA-binding domain"/>
    <property type="match status" value="1"/>
</dbReference>
<evidence type="ECO:0000256" key="1">
    <source>
        <dbReference type="PROSITE-ProRule" id="PRU00169"/>
    </source>
</evidence>
<dbReference type="GO" id="GO:0000156">
    <property type="term" value="F:phosphorelay response regulator activity"/>
    <property type="evidence" value="ECO:0007669"/>
    <property type="project" value="InterPro"/>
</dbReference>
<protein>
    <submittedName>
        <fullName evidence="4">Response regulator transcription factor</fullName>
    </submittedName>
</protein>
<accession>A0A3Q9BJW9</accession>
<reference evidence="5" key="1">
    <citation type="submission" date="2018-12" db="EMBL/GenBank/DDBJ databases">
        <title>Complete genome sequencing of Jeotgalibaca sp. H21T32.</title>
        <authorList>
            <person name="Bae J.-W."/>
            <person name="Lee S.-Y."/>
        </authorList>
    </citation>
    <scope>NUCLEOTIDE SEQUENCE [LARGE SCALE GENOMIC DNA]</scope>
    <source>
        <strain evidence="5">H21T32</strain>
    </source>
</reference>
<keyword evidence="5" id="KW-1185">Reference proteome</keyword>
<dbReference type="InterPro" id="IPR046947">
    <property type="entry name" value="LytR-like"/>
</dbReference>
<dbReference type="PROSITE" id="PS50110">
    <property type="entry name" value="RESPONSE_REGULATORY"/>
    <property type="match status" value="1"/>
</dbReference>
<dbReference type="InterPro" id="IPR001789">
    <property type="entry name" value="Sig_transdc_resp-reg_receiver"/>
</dbReference>
<dbReference type="Gene3D" id="3.40.50.2300">
    <property type="match status" value="1"/>
</dbReference>
<dbReference type="SMART" id="SM00448">
    <property type="entry name" value="REC"/>
    <property type="match status" value="1"/>
</dbReference>
<sequence>MRSYTLAICENEKVQAQFIQKILQEYAEANKLHFYLPIFESAEAFLFEYAENKEVDLLFLDIQMNEMDGLSLADTLRQQLDQVKIIFITGLTEHIGEGYRVAASDYLIKPIKKEQLFTVVERVLNSVPKESSYLIINYEDEQIKVAAESIICAEIMGRELFIRTIERDYLIKSTMQELAKQLDEEHFIQTNRSWLVNCQHIERVKKTEVIMDNGMEIPISRRNSKVVTQAFINYFRKE</sequence>
<feature type="modified residue" description="4-aspartylphosphate" evidence="1">
    <location>
        <position position="61"/>
    </location>
</feature>
<dbReference type="Pfam" id="PF00072">
    <property type="entry name" value="Response_reg"/>
    <property type="match status" value="1"/>
</dbReference>
<proteinExistence type="predicted"/>
<dbReference type="InterPro" id="IPR011006">
    <property type="entry name" value="CheY-like_superfamily"/>
</dbReference>
<dbReference type="PANTHER" id="PTHR37299">
    <property type="entry name" value="TRANSCRIPTIONAL REGULATOR-RELATED"/>
    <property type="match status" value="1"/>
</dbReference>
<dbReference type="EMBL" id="CP034465">
    <property type="protein sequence ID" value="AZP04061.1"/>
    <property type="molecule type" value="Genomic_DNA"/>
</dbReference>
<dbReference type="Pfam" id="PF04397">
    <property type="entry name" value="LytTR"/>
    <property type="match status" value="1"/>
</dbReference>
<dbReference type="RefSeq" id="WP_126109138.1">
    <property type="nucleotide sequence ID" value="NZ_CP034465.1"/>
</dbReference>
<evidence type="ECO:0000259" key="2">
    <source>
        <dbReference type="PROSITE" id="PS50110"/>
    </source>
</evidence>
<feature type="domain" description="HTH LytTR-type" evidence="3">
    <location>
        <begin position="134"/>
        <end position="233"/>
    </location>
</feature>
<dbReference type="SMART" id="SM00850">
    <property type="entry name" value="LytTR"/>
    <property type="match status" value="1"/>
</dbReference>
<dbReference type="SUPFAM" id="SSF52172">
    <property type="entry name" value="CheY-like"/>
    <property type="match status" value="1"/>
</dbReference>
<organism evidence="4 5">
    <name type="scientific">Jeotgalibaca ciconiae</name>
    <dbReference type="NCBI Taxonomy" id="2496265"/>
    <lineage>
        <taxon>Bacteria</taxon>
        <taxon>Bacillati</taxon>
        <taxon>Bacillota</taxon>
        <taxon>Bacilli</taxon>
        <taxon>Lactobacillales</taxon>
        <taxon>Carnobacteriaceae</taxon>
        <taxon>Jeotgalibaca</taxon>
    </lineage>
</organism>
<dbReference type="PANTHER" id="PTHR37299:SF1">
    <property type="entry name" value="STAGE 0 SPORULATION PROTEIN A HOMOLOG"/>
    <property type="match status" value="1"/>
</dbReference>
<dbReference type="AlphaFoldDB" id="A0A3Q9BJW9"/>
<dbReference type="OrthoDB" id="9809318at2"/>
<evidence type="ECO:0000313" key="4">
    <source>
        <dbReference type="EMBL" id="AZP04061.1"/>
    </source>
</evidence>
<feature type="domain" description="Response regulatory" evidence="2">
    <location>
        <begin position="5"/>
        <end position="124"/>
    </location>
</feature>
<dbReference type="PROSITE" id="PS50930">
    <property type="entry name" value="HTH_LYTTR"/>
    <property type="match status" value="1"/>
</dbReference>
<dbReference type="InterPro" id="IPR007492">
    <property type="entry name" value="LytTR_DNA-bd_dom"/>
</dbReference>
<dbReference type="GO" id="GO:0003677">
    <property type="term" value="F:DNA binding"/>
    <property type="evidence" value="ECO:0007669"/>
    <property type="project" value="InterPro"/>
</dbReference>
<evidence type="ECO:0000259" key="3">
    <source>
        <dbReference type="PROSITE" id="PS50930"/>
    </source>
</evidence>
<gene>
    <name evidence="4" type="ORF">EJN90_04900</name>
</gene>
<dbReference type="KEGG" id="jeh:EJN90_04900"/>
<keyword evidence="1" id="KW-0597">Phosphoprotein</keyword>
<evidence type="ECO:0000313" key="5">
    <source>
        <dbReference type="Proteomes" id="UP000273326"/>
    </source>
</evidence>
<name>A0A3Q9BJW9_9LACT</name>
<dbReference type="Proteomes" id="UP000273326">
    <property type="component" value="Chromosome"/>
</dbReference>